<evidence type="ECO:0000256" key="6">
    <source>
        <dbReference type="ARBA" id="ARBA00023136"/>
    </source>
</evidence>
<gene>
    <name evidence="8" type="ORF">GCM10025770_11970</name>
</gene>
<protein>
    <submittedName>
        <fullName evidence="8">Chromate transporter</fullName>
    </submittedName>
</protein>
<feature type="transmembrane region" description="Helical" evidence="7">
    <location>
        <begin position="161"/>
        <end position="177"/>
    </location>
</feature>
<comment type="similarity">
    <text evidence="2">Belongs to the chromate ion transporter (CHR) (TC 2.A.51) family.</text>
</comment>
<name>A0ABP9QH99_9RHOO</name>
<keyword evidence="4 7" id="KW-0812">Transmembrane</keyword>
<proteinExistence type="inferred from homology"/>
<dbReference type="PANTHER" id="PTHR43663:SF1">
    <property type="entry name" value="CHROMATE TRANSPORTER"/>
    <property type="match status" value="1"/>
</dbReference>
<comment type="caution">
    <text evidence="8">The sequence shown here is derived from an EMBL/GenBank/DDBJ whole genome shotgun (WGS) entry which is preliminary data.</text>
</comment>
<reference evidence="9" key="1">
    <citation type="journal article" date="2019" name="Int. J. Syst. Evol. Microbiol.">
        <title>The Global Catalogue of Microorganisms (GCM) 10K type strain sequencing project: providing services to taxonomists for standard genome sequencing and annotation.</title>
        <authorList>
            <consortium name="The Broad Institute Genomics Platform"/>
            <consortium name="The Broad Institute Genome Sequencing Center for Infectious Disease"/>
            <person name="Wu L."/>
            <person name="Ma J."/>
        </authorList>
    </citation>
    <scope>NUCLEOTIDE SEQUENCE [LARGE SCALE GENOMIC DNA]</scope>
    <source>
        <strain evidence="9">JCM 18715</strain>
    </source>
</reference>
<keyword evidence="6 7" id="KW-0472">Membrane</keyword>
<feature type="transmembrane region" description="Helical" evidence="7">
    <location>
        <begin position="73"/>
        <end position="95"/>
    </location>
</feature>
<evidence type="ECO:0000313" key="9">
    <source>
        <dbReference type="Proteomes" id="UP001500547"/>
    </source>
</evidence>
<dbReference type="Proteomes" id="UP001500547">
    <property type="component" value="Unassembled WGS sequence"/>
</dbReference>
<dbReference type="InterPro" id="IPR003370">
    <property type="entry name" value="Chromate_transpt"/>
</dbReference>
<evidence type="ECO:0000313" key="8">
    <source>
        <dbReference type="EMBL" id="GAA5161937.1"/>
    </source>
</evidence>
<evidence type="ECO:0000256" key="3">
    <source>
        <dbReference type="ARBA" id="ARBA00022475"/>
    </source>
</evidence>
<accession>A0ABP9QH99</accession>
<evidence type="ECO:0000256" key="7">
    <source>
        <dbReference type="SAM" id="Phobius"/>
    </source>
</evidence>
<dbReference type="RefSeq" id="WP_345531973.1">
    <property type="nucleotide sequence ID" value="NZ_BAABLD010000005.1"/>
</dbReference>
<feature type="transmembrane region" description="Helical" evidence="7">
    <location>
        <begin position="115"/>
        <end position="133"/>
    </location>
</feature>
<evidence type="ECO:0000256" key="2">
    <source>
        <dbReference type="ARBA" id="ARBA00005262"/>
    </source>
</evidence>
<dbReference type="PANTHER" id="PTHR43663">
    <property type="entry name" value="CHROMATE TRANSPORT PROTEIN-RELATED"/>
    <property type="match status" value="1"/>
</dbReference>
<evidence type="ECO:0000256" key="4">
    <source>
        <dbReference type="ARBA" id="ARBA00022692"/>
    </source>
</evidence>
<keyword evidence="5 7" id="KW-1133">Transmembrane helix</keyword>
<evidence type="ECO:0000256" key="5">
    <source>
        <dbReference type="ARBA" id="ARBA00022989"/>
    </source>
</evidence>
<keyword evidence="3" id="KW-1003">Cell membrane</keyword>
<dbReference type="Pfam" id="PF02417">
    <property type="entry name" value="Chromate_transp"/>
    <property type="match status" value="1"/>
</dbReference>
<keyword evidence="9" id="KW-1185">Reference proteome</keyword>
<dbReference type="InterPro" id="IPR052518">
    <property type="entry name" value="CHR_Transporter"/>
</dbReference>
<comment type="subcellular location">
    <subcellularLocation>
        <location evidence="1">Cell membrane</location>
        <topology evidence="1">Multi-pass membrane protein</topology>
    </subcellularLocation>
</comment>
<sequence>MNDSPGATTLLWQFALYSLMAVGGANALLPEIHQDIVATGHWMTDADFTQLFAIAQAAPGPNVLVVTLIGWKLAGFTGALACTVGMCAPPALLSYQVGRLWQRFSGTRWRRTIEFALAPISAGLVLGSGTALVRVSAIDASHLAIAGACAIAGFTSRRNPLWWLLLAASAGAAMHLLQQA</sequence>
<organism evidence="8 9">
    <name type="scientific">Viridibacterium curvum</name>
    <dbReference type="NCBI Taxonomy" id="1101404"/>
    <lineage>
        <taxon>Bacteria</taxon>
        <taxon>Pseudomonadati</taxon>
        <taxon>Pseudomonadota</taxon>
        <taxon>Betaproteobacteria</taxon>
        <taxon>Rhodocyclales</taxon>
        <taxon>Rhodocyclaceae</taxon>
        <taxon>Viridibacterium</taxon>
    </lineage>
</organism>
<dbReference type="EMBL" id="BAABLD010000005">
    <property type="protein sequence ID" value="GAA5161937.1"/>
    <property type="molecule type" value="Genomic_DNA"/>
</dbReference>
<evidence type="ECO:0000256" key="1">
    <source>
        <dbReference type="ARBA" id="ARBA00004651"/>
    </source>
</evidence>